<organism evidence="1">
    <name type="scientific">Uncultured Desulfatiglans sp</name>
    <dbReference type="NCBI Taxonomy" id="1748965"/>
    <lineage>
        <taxon>Bacteria</taxon>
        <taxon>Pseudomonadati</taxon>
        <taxon>Thermodesulfobacteriota</taxon>
        <taxon>Desulfobacteria</taxon>
        <taxon>Desulfatiglandales</taxon>
        <taxon>Desulfatiglandaceae</taxon>
        <taxon>Desulfatiglans</taxon>
        <taxon>environmental samples</taxon>
    </lineage>
</organism>
<gene>
    <name evidence="1" type="ORF">TRIP_B350100</name>
</gene>
<protein>
    <submittedName>
        <fullName evidence="1">Uncharacterized protein</fullName>
    </submittedName>
</protein>
<dbReference type="AlphaFoldDB" id="A0A653AA31"/>
<reference evidence="1" key="1">
    <citation type="submission" date="2018-07" db="EMBL/GenBank/DDBJ databases">
        <authorList>
            <consortium name="Genoscope - CEA"/>
            <person name="William W."/>
        </authorList>
    </citation>
    <scope>NUCLEOTIDE SEQUENCE</scope>
    <source>
        <strain evidence="1">IK1</strain>
    </source>
</reference>
<proteinExistence type="predicted"/>
<accession>A0A653AA31</accession>
<name>A0A653AA31_UNCDX</name>
<sequence length="120" mass="14377">MGSIRNLEDMIGNHKDPNFKSEGERRIANFLEYTSISYHYELGVLINSDDDKPRLWYADFYLLELGACIEYYALVGRQNYNRGINTKERVYSKMPLRVYYFPYFLSYSNRSYSFLSYNPR</sequence>
<dbReference type="EMBL" id="UPXX01000029">
    <property type="protein sequence ID" value="VBB44929.1"/>
    <property type="molecule type" value="Genomic_DNA"/>
</dbReference>
<evidence type="ECO:0000313" key="1">
    <source>
        <dbReference type="EMBL" id="VBB44929.1"/>
    </source>
</evidence>